<dbReference type="GO" id="GO:0008782">
    <property type="term" value="F:adenosylhomocysteine nucleosidase activity"/>
    <property type="evidence" value="ECO:0007669"/>
    <property type="project" value="UniProtKB-EC"/>
</dbReference>
<evidence type="ECO:0000259" key="6">
    <source>
        <dbReference type="Pfam" id="PF01048"/>
    </source>
</evidence>
<evidence type="ECO:0000256" key="4">
    <source>
        <dbReference type="ARBA" id="ARBA00022801"/>
    </source>
</evidence>
<dbReference type="Gene3D" id="3.40.50.1580">
    <property type="entry name" value="Nucleoside phosphorylase domain"/>
    <property type="match status" value="1"/>
</dbReference>
<dbReference type="EC" id="3.2.2.9" evidence="2"/>
<evidence type="ECO:0000256" key="2">
    <source>
        <dbReference type="ARBA" id="ARBA00011974"/>
    </source>
</evidence>
<evidence type="ECO:0000256" key="1">
    <source>
        <dbReference type="ARBA" id="ARBA00004945"/>
    </source>
</evidence>
<sequence length="230" mass="24469">MKKIGIIGAMPEEVNILKEKLEGLGAHHQGGIDIYTGSLHGSQVALCCSGMGKASAAAATQLLITGFDVQMVINSGIAGNMTPELGVGDVAISEEVTYHDATLSMLSQSYPFKERFTADPALVAAAQKACEELSIHSAVGTIATGDQFICEAAVKERIAREYAPLCVEMEGAAIAHIAMKNDVPFVIIRSMSDDADESAKEKLVIKKFDITEYCQTASAISEHTIRHLGR</sequence>
<dbReference type="GO" id="GO:0009164">
    <property type="term" value="P:nucleoside catabolic process"/>
    <property type="evidence" value="ECO:0007669"/>
    <property type="project" value="InterPro"/>
</dbReference>
<keyword evidence="4 7" id="KW-0378">Hydrolase</keyword>
<dbReference type="GO" id="GO:0019509">
    <property type="term" value="P:L-methionine salvage from methylthioadenosine"/>
    <property type="evidence" value="ECO:0007669"/>
    <property type="project" value="InterPro"/>
</dbReference>
<dbReference type="NCBIfam" id="TIGR01704">
    <property type="entry name" value="MTA_SAH-Nsdase"/>
    <property type="match status" value="1"/>
</dbReference>
<gene>
    <name evidence="7" type="ORF">H8709_00830</name>
</gene>
<dbReference type="GO" id="GO:0008930">
    <property type="term" value="F:methylthioadenosine nucleosidase activity"/>
    <property type="evidence" value="ECO:0007669"/>
    <property type="project" value="InterPro"/>
</dbReference>
<organism evidence="7 8">
    <name type="scientific">Zongyangia hominis</name>
    <dbReference type="NCBI Taxonomy" id="2763677"/>
    <lineage>
        <taxon>Bacteria</taxon>
        <taxon>Bacillati</taxon>
        <taxon>Bacillota</taxon>
        <taxon>Clostridia</taxon>
        <taxon>Eubacteriales</taxon>
        <taxon>Oscillospiraceae</taxon>
        <taxon>Zongyangia</taxon>
    </lineage>
</organism>
<dbReference type="PANTHER" id="PTHR46832">
    <property type="entry name" value="5'-METHYLTHIOADENOSINE/S-ADENOSYLHOMOCYSTEINE NUCLEOSIDASE"/>
    <property type="match status" value="1"/>
</dbReference>
<name>A0A926EBL9_9FIRM</name>
<reference evidence="7" key="1">
    <citation type="submission" date="2020-08" db="EMBL/GenBank/DDBJ databases">
        <title>Genome public.</title>
        <authorList>
            <person name="Liu C."/>
            <person name="Sun Q."/>
        </authorList>
    </citation>
    <scope>NUCLEOTIDE SEQUENCE</scope>
    <source>
        <strain evidence="7">NSJ-54</strain>
    </source>
</reference>
<dbReference type="InterPro" id="IPR035994">
    <property type="entry name" value="Nucleoside_phosphorylase_sf"/>
</dbReference>
<feature type="domain" description="Nucleoside phosphorylase" evidence="6">
    <location>
        <begin position="3"/>
        <end position="219"/>
    </location>
</feature>
<dbReference type="CDD" id="cd09008">
    <property type="entry name" value="MTAN"/>
    <property type="match status" value="1"/>
</dbReference>
<dbReference type="EMBL" id="JACRTC010000001">
    <property type="protein sequence ID" value="MBC8569374.1"/>
    <property type="molecule type" value="Genomic_DNA"/>
</dbReference>
<dbReference type="InterPro" id="IPR010049">
    <property type="entry name" value="MTA_SAH_Nsdase"/>
</dbReference>
<evidence type="ECO:0000256" key="5">
    <source>
        <dbReference type="ARBA" id="ARBA00023167"/>
    </source>
</evidence>
<keyword evidence="8" id="KW-1185">Reference proteome</keyword>
<keyword evidence="3" id="KW-0028">Amino-acid biosynthesis</keyword>
<dbReference type="PANTHER" id="PTHR46832:SF1">
    <property type="entry name" value="5'-METHYLTHIOADENOSINE_S-ADENOSYLHOMOCYSTEINE NUCLEOSIDASE"/>
    <property type="match status" value="1"/>
</dbReference>
<proteinExistence type="predicted"/>
<dbReference type="Pfam" id="PF01048">
    <property type="entry name" value="PNP_UDP_1"/>
    <property type="match status" value="1"/>
</dbReference>
<keyword evidence="7" id="KW-0326">Glycosidase</keyword>
<evidence type="ECO:0000313" key="7">
    <source>
        <dbReference type="EMBL" id="MBC8569374.1"/>
    </source>
</evidence>
<dbReference type="GO" id="GO:0019284">
    <property type="term" value="P:L-methionine salvage from S-adenosylmethionine"/>
    <property type="evidence" value="ECO:0007669"/>
    <property type="project" value="TreeGrafter"/>
</dbReference>
<dbReference type="InterPro" id="IPR000845">
    <property type="entry name" value="Nucleoside_phosphorylase_d"/>
</dbReference>
<dbReference type="SUPFAM" id="SSF53167">
    <property type="entry name" value="Purine and uridine phosphorylases"/>
    <property type="match status" value="1"/>
</dbReference>
<dbReference type="Proteomes" id="UP000660861">
    <property type="component" value="Unassembled WGS sequence"/>
</dbReference>
<comment type="caution">
    <text evidence="7">The sequence shown here is derived from an EMBL/GenBank/DDBJ whole genome shotgun (WGS) entry which is preliminary data.</text>
</comment>
<dbReference type="RefSeq" id="WP_262396478.1">
    <property type="nucleotide sequence ID" value="NZ_JACRTC010000001.1"/>
</dbReference>
<protein>
    <recommendedName>
        <fullName evidence="2">adenosylhomocysteine nucleosidase</fullName>
        <ecNumber evidence="2">3.2.2.9</ecNumber>
    </recommendedName>
</protein>
<dbReference type="NCBIfam" id="NF004079">
    <property type="entry name" value="PRK05584.1"/>
    <property type="match status" value="1"/>
</dbReference>
<keyword evidence="5" id="KW-0486">Methionine biosynthesis</keyword>
<evidence type="ECO:0000313" key="8">
    <source>
        <dbReference type="Proteomes" id="UP000660861"/>
    </source>
</evidence>
<dbReference type="GO" id="GO:0005829">
    <property type="term" value="C:cytosol"/>
    <property type="evidence" value="ECO:0007669"/>
    <property type="project" value="TreeGrafter"/>
</dbReference>
<comment type="pathway">
    <text evidence="1">Amino-acid biosynthesis; L-methionine biosynthesis via salvage pathway; S-methyl-5-thio-alpha-D-ribose 1-phosphate from S-methyl-5'-thioadenosine (hydrolase route): step 1/2.</text>
</comment>
<dbReference type="AlphaFoldDB" id="A0A926EBL9"/>
<accession>A0A926EBL9</accession>
<evidence type="ECO:0000256" key="3">
    <source>
        <dbReference type="ARBA" id="ARBA00022605"/>
    </source>
</evidence>